<reference evidence="1 2" key="1">
    <citation type="journal article" date="2019" name="Int. J. Syst. Evol. Microbiol.">
        <title>The Global Catalogue of Microorganisms (GCM) 10K type strain sequencing project: providing services to taxonomists for standard genome sequencing and annotation.</title>
        <authorList>
            <consortium name="The Broad Institute Genomics Platform"/>
            <consortium name="The Broad Institute Genome Sequencing Center for Infectious Disease"/>
            <person name="Wu L."/>
            <person name="Ma J."/>
        </authorList>
    </citation>
    <scope>NUCLEOTIDE SEQUENCE [LARGE SCALE GENOMIC DNA]</scope>
    <source>
        <strain evidence="1 2">JCM 10671</strain>
    </source>
</reference>
<sequence length="116" mass="12136">MRFRESAAPWVGRLGCWSALSGERGTVGRAFGVLGCAFGRGRHCGSGVRGAGVRFRESAALWVGRSGCWGALSGERGTVDRAIGVLECAFGREECRRGEDVLWAAASSGGASAEVR</sequence>
<evidence type="ECO:0000313" key="1">
    <source>
        <dbReference type="EMBL" id="GAA0615675.1"/>
    </source>
</evidence>
<name>A0ABN1GPD7_9ACTN</name>
<dbReference type="EMBL" id="BAAAHE010000012">
    <property type="protein sequence ID" value="GAA0615675.1"/>
    <property type="molecule type" value="Genomic_DNA"/>
</dbReference>
<comment type="caution">
    <text evidence="1">The sequence shown here is derived from an EMBL/GenBank/DDBJ whole genome shotgun (WGS) entry which is preliminary data.</text>
</comment>
<accession>A0ABN1GPD7</accession>
<keyword evidence="2" id="KW-1185">Reference proteome</keyword>
<dbReference type="Proteomes" id="UP001500957">
    <property type="component" value="Unassembled WGS sequence"/>
</dbReference>
<organism evidence="1 2">
    <name type="scientific">Sporichthya brevicatena</name>
    <dbReference type="NCBI Taxonomy" id="171442"/>
    <lineage>
        <taxon>Bacteria</taxon>
        <taxon>Bacillati</taxon>
        <taxon>Actinomycetota</taxon>
        <taxon>Actinomycetes</taxon>
        <taxon>Sporichthyales</taxon>
        <taxon>Sporichthyaceae</taxon>
        <taxon>Sporichthya</taxon>
    </lineage>
</organism>
<proteinExistence type="predicted"/>
<evidence type="ECO:0000313" key="2">
    <source>
        <dbReference type="Proteomes" id="UP001500957"/>
    </source>
</evidence>
<gene>
    <name evidence="1" type="ORF">GCM10009547_17030</name>
</gene>
<protein>
    <submittedName>
        <fullName evidence="1">Uncharacterized protein</fullName>
    </submittedName>
</protein>